<dbReference type="Proteomes" id="UP001372338">
    <property type="component" value="Unassembled WGS sequence"/>
</dbReference>
<organism evidence="1 2">
    <name type="scientific">Crotalaria pallida</name>
    <name type="common">Smooth rattlebox</name>
    <name type="synonym">Crotalaria striata</name>
    <dbReference type="NCBI Taxonomy" id="3830"/>
    <lineage>
        <taxon>Eukaryota</taxon>
        <taxon>Viridiplantae</taxon>
        <taxon>Streptophyta</taxon>
        <taxon>Embryophyta</taxon>
        <taxon>Tracheophyta</taxon>
        <taxon>Spermatophyta</taxon>
        <taxon>Magnoliopsida</taxon>
        <taxon>eudicotyledons</taxon>
        <taxon>Gunneridae</taxon>
        <taxon>Pentapetalae</taxon>
        <taxon>rosids</taxon>
        <taxon>fabids</taxon>
        <taxon>Fabales</taxon>
        <taxon>Fabaceae</taxon>
        <taxon>Papilionoideae</taxon>
        <taxon>50 kb inversion clade</taxon>
        <taxon>genistoids sensu lato</taxon>
        <taxon>core genistoids</taxon>
        <taxon>Crotalarieae</taxon>
        <taxon>Crotalaria</taxon>
    </lineage>
</organism>
<evidence type="ECO:0000313" key="2">
    <source>
        <dbReference type="Proteomes" id="UP001372338"/>
    </source>
</evidence>
<proteinExistence type="predicted"/>
<gene>
    <name evidence="1" type="ORF">RIF29_35414</name>
</gene>
<sequence>MRGRTSINYEPMISRPLFGENAKAINIVAKTDNAPCLSVTRVGHFCVSSPTICKTDGTKQEVKKPRIFRFEEMCVGAVKDLLGCLNNRSTGDIRKEMVRVERSLEDCCH</sequence>
<reference evidence="1 2" key="1">
    <citation type="submission" date="2024-01" db="EMBL/GenBank/DDBJ databases">
        <title>The genomes of 5 underutilized Papilionoideae crops provide insights into root nodulation and disease resistanc.</title>
        <authorList>
            <person name="Yuan L."/>
        </authorList>
    </citation>
    <scope>NUCLEOTIDE SEQUENCE [LARGE SCALE GENOMIC DNA]</scope>
    <source>
        <strain evidence="1">ZHUSHIDOU_FW_LH</strain>
        <tissue evidence="1">Leaf</tissue>
    </source>
</reference>
<accession>A0AAN9EA96</accession>
<protein>
    <submittedName>
        <fullName evidence="1">Uncharacterized protein</fullName>
    </submittedName>
</protein>
<name>A0AAN9EA96_CROPI</name>
<dbReference type="AlphaFoldDB" id="A0AAN9EA96"/>
<evidence type="ECO:0000313" key="1">
    <source>
        <dbReference type="EMBL" id="KAK7251847.1"/>
    </source>
</evidence>
<comment type="caution">
    <text evidence="1">The sequence shown here is derived from an EMBL/GenBank/DDBJ whole genome shotgun (WGS) entry which is preliminary data.</text>
</comment>
<keyword evidence="2" id="KW-1185">Reference proteome</keyword>
<dbReference type="EMBL" id="JAYWIO010000007">
    <property type="protein sequence ID" value="KAK7251847.1"/>
    <property type="molecule type" value="Genomic_DNA"/>
</dbReference>